<evidence type="ECO:0000256" key="1">
    <source>
        <dbReference type="ARBA" id="ARBA00004370"/>
    </source>
</evidence>
<dbReference type="Pfam" id="PF14778">
    <property type="entry name" value="ODR4-like"/>
    <property type="match status" value="1"/>
</dbReference>
<name>A0A9W3BDW8_BIOGL</name>
<dbReference type="InterPro" id="IPR029454">
    <property type="entry name" value="ODR-4-like"/>
</dbReference>
<dbReference type="GeneID" id="106075837"/>
<keyword evidence="5 7" id="KW-0472">Membrane</keyword>
<evidence type="ECO:0000256" key="3">
    <source>
        <dbReference type="ARBA" id="ARBA00022692"/>
    </source>
</evidence>
<dbReference type="RefSeq" id="XP_055897621.1">
    <property type="nucleotide sequence ID" value="XM_056041646.1"/>
</dbReference>
<reference evidence="9" key="1">
    <citation type="submission" date="2025-08" db="UniProtKB">
        <authorList>
            <consortium name="RefSeq"/>
        </authorList>
    </citation>
    <scope>IDENTIFICATION</scope>
</reference>
<dbReference type="OMA" id="FNEPPRR"/>
<keyword evidence="8" id="KW-1185">Reference proteome</keyword>
<evidence type="ECO:0000256" key="5">
    <source>
        <dbReference type="ARBA" id="ARBA00023136"/>
    </source>
</evidence>
<accession>A0A9W3BDW8</accession>
<sequence length="465" mass="52307">MVRLTIADENVEKYLENLLRENKWFIGVIIGQLTAQRNFVVHLTRTPDPVEDEVSEENGEDESGDAATRNVTKKPDLVRPNSLDKLDEKWVYTHAKQVSRMLPGGLNVIGLFALAPSLMLKTSQSKLKQILYSLYKNLNKNVIVSTETTTDRILLQLDTSTKKLSCTTIDASDIKSAPKPSEWKYHSGENQWVKLTSLVNLDIPICVSSESKHQTLIKQLQVGLVEFGDSIKRSIITFNGLIREPSESLLVLSDRKGRKDIHNASDSIITQDVVIYLPLESKDGLCEPKVKTSQATINMIGTTVIRAFVSTKATVRDAIEAVKMDIIRSLMIRCELLCEEFNVTEGKQGSEVYDPPVRLFCQLPQCGLEVCDYVFQDEKQDEVKERIKELLDIEVEELEETEKSAADDGTWSCPSSLSCMSSHQSLAAPQISDNRHLMKASFWTTVGCLIAVVASWMSYQYMYDE</sequence>
<dbReference type="PANTHER" id="PTHR33966:SF1">
    <property type="entry name" value="PROTEIN ODR-4 HOMOLOG"/>
    <property type="match status" value="1"/>
</dbReference>
<evidence type="ECO:0000313" key="9">
    <source>
        <dbReference type="RefSeq" id="XP_055897621.1"/>
    </source>
</evidence>
<feature type="transmembrane region" description="Helical" evidence="7">
    <location>
        <begin position="440"/>
        <end position="459"/>
    </location>
</feature>
<dbReference type="AlphaFoldDB" id="A0A9W3BDW8"/>
<dbReference type="PANTHER" id="PTHR33966">
    <property type="entry name" value="PROTEIN ODR-4 HOMOLOG"/>
    <property type="match status" value="1"/>
</dbReference>
<dbReference type="Proteomes" id="UP001165740">
    <property type="component" value="Chromosome 9"/>
</dbReference>
<gene>
    <name evidence="9" type="primary">LOC106075837</name>
</gene>
<dbReference type="GO" id="GO:0012505">
    <property type="term" value="C:endomembrane system"/>
    <property type="evidence" value="ECO:0007669"/>
    <property type="project" value="TreeGrafter"/>
</dbReference>
<protein>
    <submittedName>
        <fullName evidence="9">Protein odr-4 homolog isoform X1</fullName>
    </submittedName>
</protein>
<evidence type="ECO:0000256" key="4">
    <source>
        <dbReference type="ARBA" id="ARBA00022989"/>
    </source>
</evidence>
<evidence type="ECO:0000256" key="7">
    <source>
        <dbReference type="SAM" id="Phobius"/>
    </source>
</evidence>
<dbReference type="GO" id="GO:0008104">
    <property type="term" value="P:intracellular protein localization"/>
    <property type="evidence" value="ECO:0007669"/>
    <property type="project" value="TreeGrafter"/>
</dbReference>
<proteinExistence type="inferred from homology"/>
<dbReference type="GO" id="GO:0016020">
    <property type="term" value="C:membrane"/>
    <property type="evidence" value="ECO:0007669"/>
    <property type="project" value="UniProtKB-SubCell"/>
</dbReference>
<evidence type="ECO:0000256" key="2">
    <source>
        <dbReference type="ARBA" id="ARBA00010131"/>
    </source>
</evidence>
<feature type="compositionally biased region" description="Acidic residues" evidence="6">
    <location>
        <begin position="49"/>
        <end position="64"/>
    </location>
</feature>
<organism evidence="8 9">
    <name type="scientific">Biomphalaria glabrata</name>
    <name type="common">Bloodfluke planorb</name>
    <name type="synonym">Freshwater snail</name>
    <dbReference type="NCBI Taxonomy" id="6526"/>
    <lineage>
        <taxon>Eukaryota</taxon>
        <taxon>Metazoa</taxon>
        <taxon>Spiralia</taxon>
        <taxon>Lophotrochozoa</taxon>
        <taxon>Mollusca</taxon>
        <taxon>Gastropoda</taxon>
        <taxon>Heterobranchia</taxon>
        <taxon>Euthyneura</taxon>
        <taxon>Panpulmonata</taxon>
        <taxon>Hygrophila</taxon>
        <taxon>Lymnaeoidea</taxon>
        <taxon>Planorbidae</taxon>
        <taxon>Biomphalaria</taxon>
    </lineage>
</organism>
<comment type="similarity">
    <text evidence="2">Belongs to the ODR-4 family.</text>
</comment>
<evidence type="ECO:0000313" key="8">
    <source>
        <dbReference type="Proteomes" id="UP001165740"/>
    </source>
</evidence>
<evidence type="ECO:0000256" key="6">
    <source>
        <dbReference type="SAM" id="MobiDB-lite"/>
    </source>
</evidence>
<dbReference type="OrthoDB" id="21458at2759"/>
<feature type="region of interest" description="Disordered" evidence="6">
    <location>
        <begin position="49"/>
        <end position="74"/>
    </location>
</feature>
<comment type="subcellular location">
    <subcellularLocation>
        <location evidence="1">Membrane</location>
    </subcellularLocation>
</comment>
<keyword evidence="4 7" id="KW-1133">Transmembrane helix</keyword>
<keyword evidence="3 7" id="KW-0812">Transmembrane</keyword>